<dbReference type="GO" id="GO:0005886">
    <property type="term" value="C:plasma membrane"/>
    <property type="evidence" value="ECO:0007669"/>
    <property type="project" value="UniProtKB-SubCell"/>
</dbReference>
<protein>
    <recommendedName>
        <fullName evidence="7">Phosphatidate cytidylyltransferase</fullName>
        <ecNumber evidence="6">2.7.7.41</ecNumber>
    </recommendedName>
    <alternativeName>
        <fullName evidence="20">CDP-DAG synthase</fullName>
    </alternativeName>
    <alternativeName>
        <fullName evidence="22">CDP-DG synthase</fullName>
    </alternativeName>
    <alternativeName>
        <fullName evidence="18">CDP-diacylglycerol synthase</fullName>
    </alternativeName>
    <alternativeName>
        <fullName evidence="21">CDP-diglyceride pyrophosphorylase</fullName>
    </alternativeName>
    <alternativeName>
        <fullName evidence="23">CDP-diglyceride synthase</fullName>
    </alternativeName>
    <alternativeName>
        <fullName evidence="19">CTP:phosphatidate cytidylyltransferase</fullName>
    </alternativeName>
</protein>
<proteinExistence type="inferred from homology"/>
<keyword evidence="8" id="KW-1003">Cell membrane</keyword>
<keyword evidence="14" id="KW-0443">Lipid metabolism</keyword>
<feature type="non-terminal residue" evidence="25">
    <location>
        <position position="1"/>
    </location>
</feature>
<feature type="transmembrane region" description="Helical" evidence="24">
    <location>
        <begin position="88"/>
        <end position="110"/>
    </location>
</feature>
<evidence type="ECO:0000256" key="17">
    <source>
        <dbReference type="ARBA" id="ARBA00023264"/>
    </source>
</evidence>
<evidence type="ECO:0000313" key="26">
    <source>
        <dbReference type="Proteomes" id="UP000249557"/>
    </source>
</evidence>
<keyword evidence="16" id="KW-0594">Phospholipid biosynthesis</keyword>
<evidence type="ECO:0000256" key="6">
    <source>
        <dbReference type="ARBA" id="ARBA00012487"/>
    </source>
</evidence>
<evidence type="ECO:0000256" key="2">
    <source>
        <dbReference type="ARBA" id="ARBA00004651"/>
    </source>
</evidence>
<evidence type="ECO:0000256" key="24">
    <source>
        <dbReference type="SAM" id="Phobius"/>
    </source>
</evidence>
<comment type="similarity">
    <text evidence="5">Belongs to the CDS family.</text>
</comment>
<evidence type="ECO:0000256" key="10">
    <source>
        <dbReference type="ARBA" id="ARBA00022679"/>
    </source>
</evidence>
<dbReference type="GO" id="GO:0004605">
    <property type="term" value="F:phosphatidate cytidylyltransferase activity"/>
    <property type="evidence" value="ECO:0007669"/>
    <property type="project" value="UniProtKB-EC"/>
</dbReference>
<evidence type="ECO:0000256" key="23">
    <source>
        <dbReference type="ARBA" id="ARBA00033406"/>
    </source>
</evidence>
<keyword evidence="12" id="KW-0548">Nucleotidyltransferase</keyword>
<feature type="transmembrane region" description="Helical" evidence="24">
    <location>
        <begin position="139"/>
        <end position="156"/>
    </location>
</feature>
<evidence type="ECO:0000256" key="4">
    <source>
        <dbReference type="ARBA" id="ARBA00005189"/>
    </source>
</evidence>
<evidence type="ECO:0000256" key="5">
    <source>
        <dbReference type="ARBA" id="ARBA00010185"/>
    </source>
</evidence>
<evidence type="ECO:0000256" key="8">
    <source>
        <dbReference type="ARBA" id="ARBA00022475"/>
    </source>
</evidence>
<evidence type="ECO:0000256" key="1">
    <source>
        <dbReference type="ARBA" id="ARBA00001698"/>
    </source>
</evidence>
<evidence type="ECO:0000256" key="13">
    <source>
        <dbReference type="ARBA" id="ARBA00022989"/>
    </source>
</evidence>
<evidence type="ECO:0000256" key="12">
    <source>
        <dbReference type="ARBA" id="ARBA00022695"/>
    </source>
</evidence>
<keyword evidence="15 24" id="KW-0472">Membrane</keyword>
<evidence type="ECO:0000256" key="20">
    <source>
        <dbReference type="ARBA" id="ARBA00032253"/>
    </source>
</evidence>
<evidence type="ECO:0000256" key="11">
    <source>
        <dbReference type="ARBA" id="ARBA00022692"/>
    </source>
</evidence>
<comment type="catalytic activity">
    <reaction evidence="1">
        <text>a 1,2-diacyl-sn-glycero-3-phosphate + CTP + H(+) = a CDP-1,2-diacyl-sn-glycerol + diphosphate</text>
        <dbReference type="Rhea" id="RHEA:16229"/>
        <dbReference type="ChEBI" id="CHEBI:15378"/>
        <dbReference type="ChEBI" id="CHEBI:33019"/>
        <dbReference type="ChEBI" id="CHEBI:37563"/>
        <dbReference type="ChEBI" id="CHEBI:58332"/>
        <dbReference type="ChEBI" id="CHEBI:58608"/>
        <dbReference type="EC" id="2.7.7.41"/>
    </reaction>
</comment>
<comment type="caution">
    <text evidence="25">The sequence shown here is derived from an EMBL/GenBank/DDBJ whole genome shotgun (WGS) entry which is preliminary data.</text>
</comment>
<dbReference type="Proteomes" id="UP000249557">
    <property type="component" value="Unassembled WGS sequence"/>
</dbReference>
<keyword evidence="17" id="KW-1208">Phospholipid metabolism</keyword>
<evidence type="ECO:0000256" key="9">
    <source>
        <dbReference type="ARBA" id="ARBA00022516"/>
    </source>
</evidence>
<comment type="pathway">
    <text evidence="3">Phospholipid metabolism; CDP-diacylglycerol biosynthesis; CDP-diacylglycerol from sn-glycerol 3-phosphate: step 3/3.</text>
</comment>
<gene>
    <name evidence="25" type="ORF">DI626_09010</name>
</gene>
<evidence type="ECO:0000256" key="7">
    <source>
        <dbReference type="ARBA" id="ARBA00019373"/>
    </source>
</evidence>
<evidence type="ECO:0000256" key="21">
    <source>
        <dbReference type="ARBA" id="ARBA00032396"/>
    </source>
</evidence>
<feature type="transmembrane region" description="Helical" evidence="24">
    <location>
        <begin position="48"/>
        <end position="68"/>
    </location>
</feature>
<dbReference type="Pfam" id="PF01148">
    <property type="entry name" value="CTP_transf_1"/>
    <property type="match status" value="1"/>
</dbReference>
<evidence type="ECO:0000256" key="22">
    <source>
        <dbReference type="ARBA" id="ARBA00032743"/>
    </source>
</evidence>
<dbReference type="EMBL" id="QFNK01000208">
    <property type="protein sequence ID" value="PZO83471.1"/>
    <property type="molecule type" value="Genomic_DNA"/>
</dbReference>
<dbReference type="AlphaFoldDB" id="A0A2W5BKB6"/>
<keyword evidence="10" id="KW-0808">Transferase</keyword>
<name>A0A2W5BKB6_9BACT</name>
<evidence type="ECO:0000256" key="14">
    <source>
        <dbReference type="ARBA" id="ARBA00023098"/>
    </source>
</evidence>
<comment type="subcellular location">
    <subcellularLocation>
        <location evidence="2">Cell membrane</location>
        <topology evidence="2">Multi-pass membrane protein</topology>
    </subcellularLocation>
</comment>
<dbReference type="PANTHER" id="PTHR46382">
    <property type="entry name" value="PHOSPHATIDATE CYTIDYLYLTRANSFERASE"/>
    <property type="match status" value="1"/>
</dbReference>
<evidence type="ECO:0000256" key="19">
    <source>
        <dbReference type="ARBA" id="ARBA00031825"/>
    </source>
</evidence>
<evidence type="ECO:0000256" key="15">
    <source>
        <dbReference type="ARBA" id="ARBA00023136"/>
    </source>
</evidence>
<dbReference type="EC" id="2.7.7.41" evidence="6"/>
<evidence type="ECO:0000313" key="25">
    <source>
        <dbReference type="EMBL" id="PZO83471.1"/>
    </source>
</evidence>
<keyword evidence="11 24" id="KW-0812">Transmembrane</keyword>
<evidence type="ECO:0000256" key="16">
    <source>
        <dbReference type="ARBA" id="ARBA00023209"/>
    </source>
</evidence>
<sequence length="157" mass="16692">LRLFFFEGLGLVLILALCVWATDIGAYFTGKAIGGPKMAPTISPNKTIAGLCGGIVSSVVIVFLYIKYMGPYFTAKSGIMFSALQGASIPTIVVIGILLAVVGQVGDLFISMQKRRVQVKDTGNLIPGHGGALDRIDSLLLAAPAFLALLSFIFQWR</sequence>
<evidence type="ECO:0000256" key="3">
    <source>
        <dbReference type="ARBA" id="ARBA00005119"/>
    </source>
</evidence>
<evidence type="ECO:0000256" key="18">
    <source>
        <dbReference type="ARBA" id="ARBA00029893"/>
    </source>
</evidence>
<dbReference type="PANTHER" id="PTHR46382:SF1">
    <property type="entry name" value="PHOSPHATIDATE CYTIDYLYLTRANSFERASE"/>
    <property type="match status" value="1"/>
</dbReference>
<accession>A0A2W5BKB6</accession>
<keyword evidence="13 24" id="KW-1133">Transmembrane helix</keyword>
<feature type="transmembrane region" description="Helical" evidence="24">
    <location>
        <begin position="6"/>
        <end position="28"/>
    </location>
</feature>
<reference evidence="25 26" key="1">
    <citation type="submission" date="2017-08" db="EMBL/GenBank/DDBJ databases">
        <title>Infants hospitalized years apart are colonized by the same room-sourced microbial strains.</title>
        <authorList>
            <person name="Brooks B."/>
            <person name="Olm M.R."/>
            <person name="Firek B.A."/>
            <person name="Baker R."/>
            <person name="Thomas B.C."/>
            <person name="Morowitz M.J."/>
            <person name="Banfield J.F."/>
        </authorList>
    </citation>
    <scope>NUCLEOTIDE SEQUENCE [LARGE SCALE GENOMIC DNA]</scope>
    <source>
        <strain evidence="25">S2_018_000_R2_104</strain>
    </source>
</reference>
<dbReference type="GO" id="GO:0016024">
    <property type="term" value="P:CDP-diacylglycerol biosynthetic process"/>
    <property type="evidence" value="ECO:0007669"/>
    <property type="project" value="TreeGrafter"/>
</dbReference>
<keyword evidence="9" id="KW-0444">Lipid biosynthesis</keyword>
<organism evidence="25 26">
    <name type="scientific">Micavibrio aeruginosavorus</name>
    <dbReference type="NCBI Taxonomy" id="349221"/>
    <lineage>
        <taxon>Bacteria</taxon>
        <taxon>Pseudomonadati</taxon>
        <taxon>Bdellovibrionota</taxon>
        <taxon>Bdellovibrionia</taxon>
        <taxon>Bdellovibrionales</taxon>
        <taxon>Pseudobdellovibrionaceae</taxon>
        <taxon>Micavibrio</taxon>
    </lineage>
</organism>
<comment type="pathway">
    <text evidence="4">Lipid metabolism.</text>
</comment>